<feature type="domain" description="TIR" evidence="1">
    <location>
        <begin position="36"/>
        <end position="131"/>
    </location>
</feature>
<dbReference type="EMBL" id="JWIT01000017">
    <property type="protein sequence ID" value="KJF71439.1"/>
    <property type="molecule type" value="Genomic_DNA"/>
</dbReference>
<dbReference type="Gene3D" id="3.40.50.10140">
    <property type="entry name" value="Toll/interleukin-1 receptor homology (TIR) domain"/>
    <property type="match status" value="1"/>
</dbReference>
<dbReference type="InterPro" id="IPR000157">
    <property type="entry name" value="TIR_dom"/>
</dbReference>
<gene>
    <name evidence="2" type="ORF">RP75_21185</name>
</gene>
<evidence type="ECO:0000313" key="3">
    <source>
        <dbReference type="Proteomes" id="UP000032564"/>
    </source>
</evidence>
<protein>
    <recommendedName>
        <fullName evidence="1">TIR domain-containing protein</fullName>
    </recommendedName>
</protein>
<dbReference type="Proteomes" id="UP000032564">
    <property type="component" value="Unassembled WGS sequence"/>
</dbReference>
<dbReference type="SUPFAM" id="SSF52200">
    <property type="entry name" value="Toll/Interleukin receptor TIR domain"/>
    <property type="match status" value="1"/>
</dbReference>
<comment type="caution">
    <text evidence="2">The sequence shown here is derived from an EMBL/GenBank/DDBJ whole genome shotgun (WGS) entry which is preliminary data.</text>
</comment>
<proteinExistence type="predicted"/>
<name>A0ABR5D373_9HYPH</name>
<evidence type="ECO:0000259" key="1">
    <source>
        <dbReference type="Pfam" id="PF13676"/>
    </source>
</evidence>
<evidence type="ECO:0000313" key="2">
    <source>
        <dbReference type="EMBL" id="KJF71439.1"/>
    </source>
</evidence>
<sequence length="182" mass="20796">MAEYLTRDDLLRKAGPITEQAAIIRRTASKSAQGSVFLSHSTADEDVLPGVIRLLEEHGASVYIDKKDETLPPYTNRETALALKQRIQQSKKFIVLTSVKSKESRWVPWELGMADGYLSPKNTAILPALDSATDYQWSEREYLGVYDRIVFGKLKGHEQPVYKVRNQEKKTAWELREWLSKV</sequence>
<dbReference type="InterPro" id="IPR035897">
    <property type="entry name" value="Toll_tir_struct_dom_sf"/>
</dbReference>
<dbReference type="RefSeq" id="WP_045022249.1">
    <property type="nucleotide sequence ID" value="NZ_CP166106.1"/>
</dbReference>
<reference evidence="2 3" key="1">
    <citation type="submission" date="2014-12" db="EMBL/GenBank/DDBJ databases">
        <authorList>
            <person name="Kuzmanovic N."/>
            <person name="Pulawska J."/>
            <person name="Obradovic A."/>
        </authorList>
    </citation>
    <scope>NUCLEOTIDE SEQUENCE [LARGE SCALE GENOMIC DNA]</scope>
    <source>
        <strain evidence="2 3">KFB 330</strain>
    </source>
</reference>
<dbReference type="Pfam" id="PF13676">
    <property type="entry name" value="TIR_2"/>
    <property type="match status" value="1"/>
</dbReference>
<organism evidence="2 3">
    <name type="scientific">Agrobacterium arsenijevicii</name>
    <dbReference type="NCBI Taxonomy" id="1585697"/>
    <lineage>
        <taxon>Bacteria</taxon>
        <taxon>Pseudomonadati</taxon>
        <taxon>Pseudomonadota</taxon>
        <taxon>Alphaproteobacteria</taxon>
        <taxon>Hyphomicrobiales</taxon>
        <taxon>Rhizobiaceae</taxon>
        <taxon>Rhizobium/Agrobacterium group</taxon>
        <taxon>Agrobacterium</taxon>
    </lineage>
</organism>
<keyword evidence="3" id="KW-1185">Reference proteome</keyword>
<accession>A0ABR5D373</accession>